<dbReference type="GO" id="GO:0008017">
    <property type="term" value="F:microtubule binding"/>
    <property type="evidence" value="ECO:0007669"/>
    <property type="project" value="TreeGrafter"/>
</dbReference>
<dbReference type="PROSITE" id="PS51388">
    <property type="entry name" value="GED"/>
    <property type="match status" value="1"/>
</dbReference>
<evidence type="ECO:0000256" key="3">
    <source>
        <dbReference type="ARBA" id="ARBA00022801"/>
    </source>
</evidence>
<dbReference type="GO" id="GO:0005741">
    <property type="term" value="C:mitochondrial outer membrane"/>
    <property type="evidence" value="ECO:0007669"/>
    <property type="project" value="EnsemblFungi"/>
</dbReference>
<dbReference type="GO" id="GO:0097749">
    <property type="term" value="P:membrane tubulation"/>
    <property type="evidence" value="ECO:0007669"/>
    <property type="project" value="EnsemblFungi"/>
</dbReference>
<evidence type="ECO:0000256" key="8">
    <source>
        <dbReference type="SAM" id="MobiDB-lite"/>
    </source>
</evidence>
<dbReference type="GO" id="GO:0042407">
    <property type="term" value="P:cristae formation"/>
    <property type="evidence" value="ECO:0007669"/>
    <property type="project" value="EnsemblFungi"/>
</dbReference>
<feature type="compositionally biased region" description="Basic and acidic residues" evidence="8">
    <location>
        <begin position="205"/>
        <end position="224"/>
    </location>
</feature>
<dbReference type="InterPro" id="IPR022812">
    <property type="entry name" value="Dynamin"/>
</dbReference>
<name>A0A139A5Y9_GONPJ</name>
<dbReference type="GO" id="GO:0000001">
    <property type="term" value="P:mitochondrion inheritance"/>
    <property type="evidence" value="ECO:0007669"/>
    <property type="project" value="EnsemblFungi"/>
</dbReference>
<evidence type="ECO:0000259" key="9">
    <source>
        <dbReference type="PROSITE" id="PS51388"/>
    </source>
</evidence>
<dbReference type="InterPro" id="IPR020850">
    <property type="entry name" value="GED_dom"/>
</dbReference>
<dbReference type="InterPro" id="IPR001401">
    <property type="entry name" value="Dynamin_GTPase"/>
</dbReference>
<dbReference type="Gene3D" id="3.40.50.300">
    <property type="entry name" value="P-loop containing nucleotide triphosphate hydrolases"/>
    <property type="match status" value="1"/>
</dbReference>
<dbReference type="AlphaFoldDB" id="A0A139A5Y9"/>
<dbReference type="OMA" id="PLKMGYV"/>
<evidence type="ECO:0000313" key="12">
    <source>
        <dbReference type="Proteomes" id="UP000070544"/>
    </source>
</evidence>
<dbReference type="GO" id="GO:1990626">
    <property type="term" value="P:mitochondrial outer membrane fusion"/>
    <property type="evidence" value="ECO:0007669"/>
    <property type="project" value="EnsemblFungi"/>
</dbReference>
<accession>A0A139A5Y9</accession>
<evidence type="ECO:0000256" key="2">
    <source>
        <dbReference type="ARBA" id="ARBA00022741"/>
    </source>
</evidence>
<comment type="similarity">
    <text evidence="6">Belongs to the TRAFAC class dynamin-like GTPase superfamily. Dynamin/Fzo/YdjA family.</text>
</comment>
<sequence length="1009" mass="110786">MSLRPLRPLPPTHALHAITRTSFSLASRLSRMALPLSRFDSTSTRTFFSRARFAFNNTSHAQRARGRSFFTDSSSDIPGVSSSLVRIPLALGGLAAGGIAYVGTKIEELSQNPALGWLNRGLDSAKDFLKSIDANSKERSERRALEDQERREARERKEAEQRERDEEEARVKAEKDRQREEEEQRKRRHDDEEKAAAAALAAAALREENEMKRREEEAAAEEAKRRSRRHGGAGAASSASGSSLPADEFSDLTRKLIEVRNILKSVDTGSGNAGAGADGDSALHLPSIVVVGSQSSGKSSVLEAIVGREFLPKGTNMVTRRPIELTLIHTPASSSSTSGSPPTEYAEFPQLGLSHITDFAAVARTLADLNAAVPDHEVVSSTPIELRIHSPRVPDLTLVDLPGYIAVTTRRQPAELKARIAELCERYIERDNVILAVSSADVDLANSEALRASRRADPMGVRTIGVLTKMDLVEPSYAASLLRNQDYALHLGYVGVVCKAPGGGSKGVQPRGDDAASSGAGSGTSQALATRAPAPPAPSAGGAVVVANDDYFRQHPSFSARDLSVGVASLRRKLVSVLEQVMSSSLTTVADAVERELEETNYAFKVQYDDRRVSAESYAADAVDGVKQRFKAFVAAFGKQEVREAVRKALQRRVLDVCAQVYYAEPGVTTEFPRGCVDEPLWTAKVDLGASALTKSGVGRLTTQLVVDTLQRTVEDITSQEPFVYHPEARKKILDFAAGLVRSKFHATVDQVENNIKPYKFEVDVNQSEWSDAAGRAVATLEDQLKEKTAMLQSIKSQVGRRRLRMAMTHLENQARQERARVEAARRQREAGGSAALAPAAVAPAEPSWWQRMLGGAGSVPKPTERHADASPRINTLLLEKAREALSLRQQTVILKSRIQFLRSGACRSTDAKTCCPEVFYTAIAEKLAASAAMFLQVELLTDFFFQFPREVDNRLYYDLSKDEIQDFAKQNPQIRRHLELQEKKEKLEEAMEKLIEIQKKAFDRSSRY</sequence>
<feature type="region of interest" description="Disordered" evidence="8">
    <location>
        <begin position="135"/>
        <end position="246"/>
    </location>
</feature>
<dbReference type="GO" id="GO:1901612">
    <property type="term" value="F:cardiolipin binding"/>
    <property type="evidence" value="ECO:0007669"/>
    <property type="project" value="EnsemblFungi"/>
</dbReference>
<feature type="domain" description="GED" evidence="9">
    <location>
        <begin position="910"/>
        <end position="1003"/>
    </location>
</feature>
<protein>
    <recommendedName>
        <fullName evidence="1">dynamin GTPase</fullName>
        <ecNumber evidence="1">3.6.5.5</ecNumber>
    </recommendedName>
</protein>
<dbReference type="GO" id="GO:0005525">
    <property type="term" value="F:GTP binding"/>
    <property type="evidence" value="ECO:0007669"/>
    <property type="project" value="UniProtKB-KW"/>
</dbReference>
<dbReference type="OrthoDB" id="5061070at2759"/>
<keyword evidence="4 6" id="KW-0342">GTP-binding</keyword>
<evidence type="ECO:0000256" key="5">
    <source>
        <dbReference type="ARBA" id="ARBA00048040"/>
    </source>
</evidence>
<dbReference type="Pfam" id="PF24550">
    <property type="entry name" value="LIS_MGM1"/>
    <property type="match status" value="1"/>
</dbReference>
<dbReference type="PANTHER" id="PTHR11566">
    <property type="entry name" value="DYNAMIN"/>
    <property type="match status" value="1"/>
</dbReference>
<evidence type="ECO:0000256" key="1">
    <source>
        <dbReference type="ARBA" id="ARBA00011980"/>
    </source>
</evidence>
<dbReference type="EMBL" id="KQ965791">
    <property type="protein sequence ID" value="KXS12078.1"/>
    <property type="molecule type" value="Genomic_DNA"/>
</dbReference>
<dbReference type="InterPro" id="IPR045063">
    <property type="entry name" value="Dynamin_N"/>
</dbReference>
<dbReference type="GO" id="GO:0005886">
    <property type="term" value="C:plasma membrane"/>
    <property type="evidence" value="ECO:0007669"/>
    <property type="project" value="TreeGrafter"/>
</dbReference>
<dbReference type="InterPro" id="IPR019762">
    <property type="entry name" value="Dynamin_GTPase_CS"/>
</dbReference>
<keyword evidence="7" id="KW-0175">Coiled coil</keyword>
<keyword evidence="2 6" id="KW-0547">Nucleotide-binding</keyword>
<dbReference type="STRING" id="1344416.A0A139A5Y9"/>
<reference evidence="11 12" key="1">
    <citation type="journal article" date="2015" name="Genome Biol. Evol.">
        <title>Phylogenomic analyses indicate that early fungi evolved digesting cell walls of algal ancestors of land plants.</title>
        <authorList>
            <person name="Chang Y."/>
            <person name="Wang S."/>
            <person name="Sekimoto S."/>
            <person name="Aerts A.L."/>
            <person name="Choi C."/>
            <person name="Clum A."/>
            <person name="LaButti K.M."/>
            <person name="Lindquist E.A."/>
            <person name="Yee Ngan C."/>
            <person name="Ohm R.A."/>
            <person name="Salamov A.A."/>
            <person name="Grigoriev I.V."/>
            <person name="Spatafora J.W."/>
            <person name="Berbee M.L."/>
        </authorList>
    </citation>
    <scope>NUCLEOTIDE SEQUENCE [LARGE SCALE GENOMIC DNA]</scope>
    <source>
        <strain evidence="11 12">JEL478</strain>
    </source>
</reference>
<keyword evidence="12" id="KW-1185">Reference proteome</keyword>
<dbReference type="GO" id="GO:1990627">
    <property type="term" value="P:mitochondrial inner membrane fusion"/>
    <property type="evidence" value="ECO:0007669"/>
    <property type="project" value="EnsemblFungi"/>
</dbReference>
<dbReference type="PRINTS" id="PR00195">
    <property type="entry name" value="DYNAMIN"/>
</dbReference>
<dbReference type="GO" id="GO:0080025">
    <property type="term" value="F:phosphatidylinositol-3,5-bisphosphate binding"/>
    <property type="evidence" value="ECO:0007669"/>
    <property type="project" value="EnsemblFungi"/>
</dbReference>
<evidence type="ECO:0000256" key="4">
    <source>
        <dbReference type="ARBA" id="ARBA00023134"/>
    </source>
</evidence>
<dbReference type="GO" id="GO:0097753">
    <property type="term" value="P:membrane bending"/>
    <property type="evidence" value="ECO:0007669"/>
    <property type="project" value="EnsemblFungi"/>
</dbReference>
<keyword evidence="3" id="KW-0378">Hydrolase</keyword>
<dbReference type="GO" id="GO:0097002">
    <property type="term" value="C:mitochondrial inner boundary membrane"/>
    <property type="evidence" value="ECO:0007669"/>
    <property type="project" value="EnsemblFungi"/>
</dbReference>
<feature type="coiled-coil region" evidence="7">
    <location>
        <begin position="978"/>
        <end position="1005"/>
    </location>
</feature>
<feature type="region of interest" description="Disordered" evidence="8">
    <location>
        <begin position="505"/>
        <end position="540"/>
    </location>
</feature>
<dbReference type="Pfam" id="PF00350">
    <property type="entry name" value="Dynamin_N"/>
    <property type="match status" value="1"/>
</dbReference>
<evidence type="ECO:0000259" key="10">
    <source>
        <dbReference type="PROSITE" id="PS51718"/>
    </source>
</evidence>
<dbReference type="PANTHER" id="PTHR11566:SF212">
    <property type="entry name" value="DYNAMIN"/>
    <property type="match status" value="1"/>
</dbReference>
<dbReference type="PROSITE" id="PS00410">
    <property type="entry name" value="G_DYNAMIN_1"/>
    <property type="match status" value="1"/>
</dbReference>
<feature type="domain" description="Dynamin-type G" evidence="10">
    <location>
        <begin position="282"/>
        <end position="587"/>
    </location>
</feature>
<proteinExistence type="inferred from homology"/>
<dbReference type="GO" id="GO:0005874">
    <property type="term" value="C:microtubule"/>
    <property type="evidence" value="ECO:0007669"/>
    <property type="project" value="TreeGrafter"/>
</dbReference>
<feature type="compositionally biased region" description="Low complexity" evidence="8">
    <location>
        <begin position="515"/>
        <end position="527"/>
    </location>
</feature>
<dbReference type="GO" id="GO:0031623">
    <property type="term" value="P:receptor internalization"/>
    <property type="evidence" value="ECO:0007669"/>
    <property type="project" value="TreeGrafter"/>
</dbReference>
<evidence type="ECO:0000256" key="7">
    <source>
        <dbReference type="SAM" id="Coils"/>
    </source>
</evidence>
<dbReference type="GO" id="GO:0070300">
    <property type="term" value="F:phosphatidic acid binding"/>
    <property type="evidence" value="ECO:0007669"/>
    <property type="project" value="EnsemblFungi"/>
</dbReference>
<dbReference type="InterPro" id="IPR027417">
    <property type="entry name" value="P-loop_NTPase"/>
</dbReference>
<comment type="catalytic activity">
    <reaction evidence="5">
        <text>GTP + H2O = GDP + phosphate + H(+)</text>
        <dbReference type="Rhea" id="RHEA:19669"/>
        <dbReference type="ChEBI" id="CHEBI:15377"/>
        <dbReference type="ChEBI" id="CHEBI:15378"/>
        <dbReference type="ChEBI" id="CHEBI:37565"/>
        <dbReference type="ChEBI" id="CHEBI:43474"/>
        <dbReference type="ChEBI" id="CHEBI:58189"/>
        <dbReference type="EC" id="3.6.5.5"/>
    </reaction>
</comment>
<dbReference type="GO" id="GO:0030061">
    <property type="term" value="C:mitochondrial crista"/>
    <property type="evidence" value="ECO:0007669"/>
    <property type="project" value="EnsemblFungi"/>
</dbReference>
<dbReference type="InterPro" id="IPR030381">
    <property type="entry name" value="G_DYNAMIN_dom"/>
</dbReference>
<dbReference type="GO" id="GO:0180020">
    <property type="term" value="F:membrane bending activity"/>
    <property type="evidence" value="ECO:0007669"/>
    <property type="project" value="EnsemblFungi"/>
</dbReference>
<dbReference type="GO" id="GO:0005758">
    <property type="term" value="C:mitochondrial intermembrane space"/>
    <property type="evidence" value="ECO:0007669"/>
    <property type="project" value="EnsemblFungi"/>
</dbReference>
<dbReference type="SUPFAM" id="SSF52540">
    <property type="entry name" value="P-loop containing nucleoside triphosphate hydrolases"/>
    <property type="match status" value="1"/>
</dbReference>
<evidence type="ECO:0000256" key="6">
    <source>
        <dbReference type="RuleBase" id="RU003932"/>
    </source>
</evidence>
<feature type="compositionally biased region" description="Basic and acidic residues" evidence="8">
    <location>
        <begin position="135"/>
        <end position="195"/>
    </location>
</feature>
<gene>
    <name evidence="11" type="ORF">M427DRAFT_114311</name>
</gene>
<feature type="coiled-coil region" evidence="7">
    <location>
        <begin position="778"/>
        <end position="828"/>
    </location>
</feature>
<dbReference type="GO" id="GO:0015886">
    <property type="term" value="P:heme transport"/>
    <property type="evidence" value="ECO:0007669"/>
    <property type="project" value="EnsemblFungi"/>
</dbReference>
<dbReference type="GO" id="GO:0001786">
    <property type="term" value="F:phosphatidylserine binding"/>
    <property type="evidence" value="ECO:0007669"/>
    <property type="project" value="EnsemblFungi"/>
</dbReference>
<dbReference type="SMART" id="SM00053">
    <property type="entry name" value="DYNc"/>
    <property type="match status" value="1"/>
</dbReference>
<dbReference type="GO" id="GO:0140523">
    <property type="term" value="F:GTPase-dependent fusogenic activity"/>
    <property type="evidence" value="ECO:0007669"/>
    <property type="project" value="EnsemblFungi"/>
</dbReference>
<evidence type="ECO:0000313" key="11">
    <source>
        <dbReference type="EMBL" id="KXS12078.1"/>
    </source>
</evidence>
<dbReference type="InterPro" id="IPR056495">
    <property type="entry name" value="LIS_MGM1"/>
</dbReference>
<dbReference type="PROSITE" id="PS51718">
    <property type="entry name" value="G_DYNAMIN_2"/>
    <property type="match status" value="1"/>
</dbReference>
<dbReference type="CDD" id="cd08771">
    <property type="entry name" value="DLP_1"/>
    <property type="match status" value="1"/>
</dbReference>
<dbReference type="Proteomes" id="UP000070544">
    <property type="component" value="Unassembled WGS sequence"/>
</dbReference>
<dbReference type="EC" id="3.6.5.5" evidence="1"/>
<organism evidence="11 12">
    <name type="scientific">Gonapodya prolifera (strain JEL478)</name>
    <name type="common">Monoblepharis prolifera</name>
    <dbReference type="NCBI Taxonomy" id="1344416"/>
    <lineage>
        <taxon>Eukaryota</taxon>
        <taxon>Fungi</taxon>
        <taxon>Fungi incertae sedis</taxon>
        <taxon>Chytridiomycota</taxon>
        <taxon>Chytridiomycota incertae sedis</taxon>
        <taxon>Monoblepharidomycetes</taxon>
        <taxon>Monoblepharidales</taxon>
        <taxon>Gonapodyaceae</taxon>
        <taxon>Gonapodya</taxon>
    </lineage>
</organism>